<feature type="chain" id="PRO_5002509497" description="Secreted protein" evidence="1">
    <location>
        <begin position="22"/>
        <end position="267"/>
    </location>
</feature>
<accession>A0A0F6SE20</accession>
<dbReference type="EMBL" id="CP011125">
    <property type="protein sequence ID" value="AKF04429.1"/>
    <property type="molecule type" value="Genomic_DNA"/>
</dbReference>
<keyword evidence="1" id="KW-0732">Signal</keyword>
<evidence type="ECO:0000313" key="3">
    <source>
        <dbReference type="Proteomes" id="UP000034883"/>
    </source>
</evidence>
<dbReference type="RefSeq" id="WP_053231774.1">
    <property type="nucleotide sequence ID" value="NZ_CP011125.1"/>
</dbReference>
<dbReference type="PROSITE" id="PS51257">
    <property type="entry name" value="PROKAR_LIPOPROTEIN"/>
    <property type="match status" value="1"/>
</dbReference>
<dbReference type="Proteomes" id="UP000034883">
    <property type="component" value="Chromosome"/>
</dbReference>
<evidence type="ECO:0000256" key="1">
    <source>
        <dbReference type="SAM" id="SignalP"/>
    </source>
</evidence>
<protein>
    <recommendedName>
        <fullName evidence="4">Secreted protein</fullName>
    </recommendedName>
</protein>
<organism evidence="2 3">
    <name type="scientific">Sandaracinus amylolyticus</name>
    <dbReference type="NCBI Taxonomy" id="927083"/>
    <lineage>
        <taxon>Bacteria</taxon>
        <taxon>Pseudomonadati</taxon>
        <taxon>Myxococcota</taxon>
        <taxon>Polyangia</taxon>
        <taxon>Polyangiales</taxon>
        <taxon>Sandaracinaceae</taxon>
        <taxon>Sandaracinus</taxon>
    </lineage>
</organism>
<keyword evidence="3" id="KW-1185">Reference proteome</keyword>
<dbReference type="STRING" id="927083.DB32_001578"/>
<proteinExistence type="predicted"/>
<dbReference type="AlphaFoldDB" id="A0A0F6SE20"/>
<reference evidence="2 3" key="1">
    <citation type="submission" date="2015-03" db="EMBL/GenBank/DDBJ databases">
        <title>Genome assembly of Sandaracinus amylolyticus DSM 53668.</title>
        <authorList>
            <person name="Sharma G."/>
            <person name="Subramanian S."/>
        </authorList>
    </citation>
    <scope>NUCLEOTIDE SEQUENCE [LARGE SCALE GENOMIC DNA]</scope>
    <source>
        <strain evidence="2 3">DSM 53668</strain>
    </source>
</reference>
<name>A0A0F6SE20_9BACT</name>
<sequence length="267" mass="28335">MNRNAIVPSLLALAALGCAIAGTGGREVEITIEIAPEPIDAVTTVGDAPFVVEMLEAQLVVGAIYLFPPRPRSTSLLDLVRPARALAHAGDDNEAGTNAIAEHLDQHVVDAARPDVVDLGPTLAEASRVDRASVLLDHPRGALATLGADGPTRGHLAWVRARATRGTTIVEVEAGLDIPNTPLRRRVDEIPPESARSLERGVRVVLGVRASEWLREVDFAALVPEHHDPAHGAARVVVSAPSQLHGAWQLALTRPQAFALRIEEVSP</sequence>
<feature type="signal peptide" evidence="1">
    <location>
        <begin position="1"/>
        <end position="21"/>
    </location>
</feature>
<evidence type="ECO:0008006" key="4">
    <source>
        <dbReference type="Google" id="ProtNLM"/>
    </source>
</evidence>
<gene>
    <name evidence="2" type="ORF">DB32_001578</name>
</gene>
<evidence type="ECO:0000313" key="2">
    <source>
        <dbReference type="EMBL" id="AKF04429.1"/>
    </source>
</evidence>
<dbReference type="KEGG" id="samy:DB32_001578"/>